<accession>A0A0W0VLD8</accession>
<keyword evidence="3" id="KW-1185">Reference proteome</keyword>
<feature type="chain" id="PRO_5006914887" description="Neurogenic locus notch like protein" evidence="1">
    <location>
        <begin position="23"/>
        <end position="191"/>
    </location>
</feature>
<evidence type="ECO:0008006" key="4">
    <source>
        <dbReference type="Google" id="ProtNLM"/>
    </source>
</evidence>
<comment type="caution">
    <text evidence="2">The sequence shown here is derived from an EMBL/GenBank/DDBJ whole genome shotgun (WGS) entry which is preliminary data.</text>
</comment>
<dbReference type="EMBL" id="LNYI01000033">
    <property type="protein sequence ID" value="KTD20949.1"/>
    <property type="molecule type" value="Genomic_DNA"/>
</dbReference>
<proteinExistence type="predicted"/>
<evidence type="ECO:0000313" key="2">
    <source>
        <dbReference type="EMBL" id="KTD20949.1"/>
    </source>
</evidence>
<protein>
    <recommendedName>
        <fullName evidence="4">Neurogenic locus notch like protein</fullName>
    </recommendedName>
</protein>
<evidence type="ECO:0000313" key="3">
    <source>
        <dbReference type="Proteomes" id="UP000054869"/>
    </source>
</evidence>
<dbReference type="Proteomes" id="UP000054869">
    <property type="component" value="Unassembled WGS sequence"/>
</dbReference>
<sequence>MSTLRTFLLIAYMIFLSMIAMAHTAPKQPIICNNTYALCNAASCQPIPGLQAKVLCHCSIWQGKNIGFSECSARKEQQTPDGETALLSTFSFGGGHYKYMTCPADIPWANCLDHPCLVDKLSPDERRAYCTCDLVRGQTYVTFAGKCNTTNCDKAIWSGATVEGNQQLMAELAKMPDIHVEQAMCSSKIEH</sequence>
<name>A0A0W0VLD8_9GAMM</name>
<reference evidence="2 3" key="1">
    <citation type="submission" date="2015-11" db="EMBL/GenBank/DDBJ databases">
        <title>Genomic analysis of 38 Legionella species identifies large and diverse effector repertoires.</title>
        <authorList>
            <person name="Burstein D."/>
            <person name="Amaro F."/>
            <person name="Zusman T."/>
            <person name="Lifshitz Z."/>
            <person name="Cohen O."/>
            <person name="Gilbert J.A."/>
            <person name="Pupko T."/>
            <person name="Shuman H.A."/>
            <person name="Segal G."/>
        </authorList>
    </citation>
    <scope>NUCLEOTIDE SEQUENCE [LARGE SCALE GENOMIC DNA]</scope>
    <source>
        <strain evidence="2 3">ATCC 49751</strain>
    </source>
</reference>
<feature type="signal peptide" evidence="1">
    <location>
        <begin position="1"/>
        <end position="22"/>
    </location>
</feature>
<gene>
    <name evidence="2" type="ORF">Llan_1679</name>
</gene>
<dbReference type="eggNOG" id="ENOG5033MX9">
    <property type="taxonomic scope" value="Bacteria"/>
</dbReference>
<dbReference type="PATRIC" id="fig|45067.4.peg.1756"/>
<dbReference type="STRING" id="45067.Llan_1679"/>
<dbReference type="AlphaFoldDB" id="A0A0W0VLD8"/>
<evidence type="ECO:0000256" key="1">
    <source>
        <dbReference type="SAM" id="SignalP"/>
    </source>
</evidence>
<organism evidence="2 3">
    <name type="scientific">Legionella lansingensis</name>
    <dbReference type="NCBI Taxonomy" id="45067"/>
    <lineage>
        <taxon>Bacteria</taxon>
        <taxon>Pseudomonadati</taxon>
        <taxon>Pseudomonadota</taxon>
        <taxon>Gammaproteobacteria</taxon>
        <taxon>Legionellales</taxon>
        <taxon>Legionellaceae</taxon>
        <taxon>Legionella</taxon>
    </lineage>
</organism>
<dbReference type="RefSeq" id="WP_131796049.1">
    <property type="nucleotide sequence ID" value="NZ_CAAAJD010000002.1"/>
</dbReference>
<keyword evidence="1" id="KW-0732">Signal</keyword>
<dbReference type="OrthoDB" id="5643368at2"/>